<dbReference type="EMBL" id="QJNU01000267">
    <property type="protein sequence ID" value="RYP03317.1"/>
    <property type="molecule type" value="Genomic_DNA"/>
</dbReference>
<evidence type="ECO:0000313" key="2">
    <source>
        <dbReference type="EMBL" id="RYP03317.1"/>
    </source>
</evidence>
<accession>A0A4Q4TDA1</accession>
<name>A0A4Q4TDA1_9PEZI</name>
<keyword evidence="3" id="KW-1185">Reference proteome</keyword>
<feature type="compositionally biased region" description="Polar residues" evidence="1">
    <location>
        <begin position="25"/>
        <end position="41"/>
    </location>
</feature>
<dbReference type="STRING" id="155417.A0A4Q4TDA1"/>
<comment type="caution">
    <text evidence="2">The sequence shown here is derived from an EMBL/GenBank/DDBJ whole genome shotgun (WGS) entry which is preliminary data.</text>
</comment>
<dbReference type="AlphaFoldDB" id="A0A4Q4TDA1"/>
<sequence length="281" mass="31173">MCGPWAFALLLLEGRSSPNPYTNIKTNSQSSSQEQCDQRAQSVVRASPIRPAGMERLAELNVDRRHRDDHIFRVPGCGELGCKIGDLAKSIHRDLMSSATFLGHIGDIEDERKLGADAPRHNCRSSKGPSRLLTRKRSLAAVSHGDLSELNKLLDETTEGTFYAEFCKVTAATDDTERRRIKDTAELPCKPDVIVGYALTKNLDDNCRINSAETLEIPPRGAASPWSKLVLRPSDAQKYQATHDDDEEVEVLAKKKQEDSEVGGADFCKEPPKMEEEQKLV</sequence>
<gene>
    <name evidence="2" type="ORF">DL764_005213</name>
</gene>
<organism evidence="2 3">
    <name type="scientific">Monosporascus ibericus</name>
    <dbReference type="NCBI Taxonomy" id="155417"/>
    <lineage>
        <taxon>Eukaryota</taxon>
        <taxon>Fungi</taxon>
        <taxon>Dikarya</taxon>
        <taxon>Ascomycota</taxon>
        <taxon>Pezizomycotina</taxon>
        <taxon>Sordariomycetes</taxon>
        <taxon>Xylariomycetidae</taxon>
        <taxon>Xylariales</taxon>
        <taxon>Xylariales incertae sedis</taxon>
        <taxon>Monosporascus</taxon>
    </lineage>
</organism>
<evidence type="ECO:0000313" key="3">
    <source>
        <dbReference type="Proteomes" id="UP000293360"/>
    </source>
</evidence>
<feature type="region of interest" description="Disordered" evidence="1">
    <location>
        <begin position="255"/>
        <end position="281"/>
    </location>
</feature>
<feature type="region of interest" description="Disordered" evidence="1">
    <location>
        <begin position="25"/>
        <end position="48"/>
    </location>
</feature>
<protein>
    <submittedName>
        <fullName evidence="2">Uncharacterized protein</fullName>
    </submittedName>
</protein>
<dbReference type="Proteomes" id="UP000293360">
    <property type="component" value="Unassembled WGS sequence"/>
</dbReference>
<reference evidence="2 3" key="1">
    <citation type="submission" date="2018-06" db="EMBL/GenBank/DDBJ databases">
        <title>Complete Genomes of Monosporascus.</title>
        <authorList>
            <person name="Robinson A.J."/>
            <person name="Natvig D.O."/>
        </authorList>
    </citation>
    <scope>NUCLEOTIDE SEQUENCE [LARGE SCALE GENOMIC DNA]</scope>
    <source>
        <strain evidence="2 3">CBS 110550</strain>
    </source>
</reference>
<evidence type="ECO:0000256" key="1">
    <source>
        <dbReference type="SAM" id="MobiDB-lite"/>
    </source>
</evidence>
<dbReference type="OrthoDB" id="5598852at2759"/>
<proteinExistence type="predicted"/>
<feature type="compositionally biased region" description="Basic and acidic residues" evidence="1">
    <location>
        <begin position="267"/>
        <end position="281"/>
    </location>
</feature>